<keyword evidence="2" id="KW-1185">Reference proteome</keyword>
<evidence type="ECO:0000313" key="1">
    <source>
        <dbReference type="EMBL" id="CAI2363615.1"/>
    </source>
</evidence>
<organism evidence="1 2">
    <name type="scientific">Euplotes crassus</name>
    <dbReference type="NCBI Taxonomy" id="5936"/>
    <lineage>
        <taxon>Eukaryota</taxon>
        <taxon>Sar</taxon>
        <taxon>Alveolata</taxon>
        <taxon>Ciliophora</taxon>
        <taxon>Intramacronucleata</taxon>
        <taxon>Spirotrichea</taxon>
        <taxon>Hypotrichia</taxon>
        <taxon>Euplotida</taxon>
        <taxon>Euplotidae</taxon>
        <taxon>Moneuplotes</taxon>
    </lineage>
</organism>
<evidence type="ECO:0000313" key="2">
    <source>
        <dbReference type="Proteomes" id="UP001295684"/>
    </source>
</evidence>
<protein>
    <submittedName>
        <fullName evidence="1">Uncharacterized protein</fullName>
    </submittedName>
</protein>
<reference evidence="1" key="1">
    <citation type="submission" date="2023-07" db="EMBL/GenBank/DDBJ databases">
        <authorList>
            <consortium name="AG Swart"/>
            <person name="Singh M."/>
            <person name="Singh A."/>
            <person name="Seah K."/>
            <person name="Emmerich C."/>
        </authorList>
    </citation>
    <scope>NUCLEOTIDE SEQUENCE</scope>
    <source>
        <strain evidence="1">DP1</strain>
    </source>
</reference>
<gene>
    <name evidence="1" type="ORF">ECRASSUSDP1_LOCUS4951</name>
</gene>
<comment type="caution">
    <text evidence="1">The sequence shown here is derived from an EMBL/GenBank/DDBJ whole genome shotgun (WGS) entry which is preliminary data.</text>
</comment>
<dbReference type="Proteomes" id="UP001295684">
    <property type="component" value="Unassembled WGS sequence"/>
</dbReference>
<sequence>MDEEAEEYSVGKNTSDICKMYPVESDRSLDPISQKLAQRRENEEQIQKESTEIDTQSCVNLHFNIKKLKLELDSNLDLYFFLNTLKDCKILKQLSRFMMPSELKLSFFHQPLAGSHMEEFLSKSIPVAIEKIKIFRNKFDKSPSYFNLVLRANMHTTANVYLNNFKNLNMKQLKRLFSANKHTKSLAMIDCTFRLLACPDFSDCFRGTTLSLLSLFYVGVVNRDEADEHLHELDGLISGLSKSPDLHKSIKKIEIITFKTSQQQDDQVLAKYGFPCD</sequence>
<dbReference type="AlphaFoldDB" id="A0AAD1XAQ0"/>
<dbReference type="EMBL" id="CAMPGE010004767">
    <property type="protein sequence ID" value="CAI2363615.1"/>
    <property type="molecule type" value="Genomic_DNA"/>
</dbReference>
<name>A0AAD1XAQ0_EUPCR</name>
<accession>A0AAD1XAQ0</accession>
<proteinExistence type="predicted"/>